<dbReference type="PROSITE" id="PS00375">
    <property type="entry name" value="UDPGT"/>
    <property type="match status" value="1"/>
</dbReference>
<dbReference type="Proteomes" id="UP000035680">
    <property type="component" value="Unassembled WGS sequence"/>
</dbReference>
<dbReference type="Pfam" id="PF00201">
    <property type="entry name" value="UDPGT"/>
    <property type="match status" value="1"/>
</dbReference>
<accession>A0A0K0FY92</accession>
<keyword evidence="6 11" id="KW-0732">Signal</keyword>
<comment type="similarity">
    <text evidence="2 10">Belongs to the UDP-glycosyltransferase family.</text>
</comment>
<feature type="transmembrane region" description="Helical" evidence="11">
    <location>
        <begin position="490"/>
        <end position="509"/>
    </location>
</feature>
<feature type="signal peptide" evidence="11">
    <location>
        <begin position="1"/>
        <end position="18"/>
    </location>
</feature>
<evidence type="ECO:0000256" key="5">
    <source>
        <dbReference type="ARBA" id="ARBA00022692"/>
    </source>
</evidence>
<dbReference type="Gene3D" id="3.40.50.2000">
    <property type="entry name" value="Glycogen Phosphorylase B"/>
    <property type="match status" value="1"/>
</dbReference>
<keyword evidence="3 10" id="KW-0328">Glycosyltransferase</keyword>
<dbReference type="CDD" id="cd03784">
    <property type="entry name" value="GT1_Gtf-like"/>
    <property type="match status" value="1"/>
</dbReference>
<reference evidence="13" key="2">
    <citation type="submission" date="2015-08" db="UniProtKB">
        <authorList>
            <consortium name="WormBaseParasite"/>
        </authorList>
    </citation>
    <scope>IDENTIFICATION</scope>
</reference>
<evidence type="ECO:0000256" key="9">
    <source>
        <dbReference type="ARBA" id="ARBA00047475"/>
    </source>
</evidence>
<dbReference type="SUPFAM" id="SSF53756">
    <property type="entry name" value="UDP-Glycosyltransferase/glycogen phosphorylase"/>
    <property type="match status" value="1"/>
</dbReference>
<dbReference type="InterPro" id="IPR002213">
    <property type="entry name" value="UDP_glucos_trans"/>
</dbReference>
<keyword evidence="4 10" id="KW-0808">Transferase</keyword>
<dbReference type="AlphaFoldDB" id="A0A0K0FY92"/>
<evidence type="ECO:0000256" key="1">
    <source>
        <dbReference type="ARBA" id="ARBA00004167"/>
    </source>
</evidence>
<evidence type="ECO:0000256" key="3">
    <source>
        <dbReference type="ARBA" id="ARBA00022676"/>
    </source>
</evidence>
<proteinExistence type="inferred from homology"/>
<keyword evidence="12" id="KW-1185">Reference proteome</keyword>
<organism evidence="12 13">
    <name type="scientific">Strongyloides venezuelensis</name>
    <name type="common">Threadworm</name>
    <dbReference type="NCBI Taxonomy" id="75913"/>
    <lineage>
        <taxon>Eukaryota</taxon>
        <taxon>Metazoa</taxon>
        <taxon>Ecdysozoa</taxon>
        <taxon>Nematoda</taxon>
        <taxon>Chromadorea</taxon>
        <taxon>Rhabditida</taxon>
        <taxon>Tylenchina</taxon>
        <taxon>Panagrolaimomorpha</taxon>
        <taxon>Strongyloidoidea</taxon>
        <taxon>Strongyloididae</taxon>
        <taxon>Strongyloides</taxon>
    </lineage>
</organism>
<keyword evidence="5 11" id="KW-0812">Transmembrane</keyword>
<evidence type="ECO:0000256" key="8">
    <source>
        <dbReference type="ARBA" id="ARBA00023136"/>
    </source>
</evidence>
<dbReference type="InterPro" id="IPR035595">
    <property type="entry name" value="UDP_glycos_trans_CS"/>
</dbReference>
<comment type="subcellular location">
    <subcellularLocation>
        <location evidence="1 11">Membrane</location>
        <topology evidence="1 11">Single-pass membrane protein</topology>
    </subcellularLocation>
</comment>
<comment type="catalytic activity">
    <reaction evidence="9 11">
        <text>glucuronate acceptor + UDP-alpha-D-glucuronate = acceptor beta-D-glucuronoside + UDP + H(+)</text>
        <dbReference type="Rhea" id="RHEA:21032"/>
        <dbReference type="ChEBI" id="CHEBI:15378"/>
        <dbReference type="ChEBI" id="CHEBI:58052"/>
        <dbReference type="ChEBI" id="CHEBI:58223"/>
        <dbReference type="ChEBI" id="CHEBI:132367"/>
        <dbReference type="ChEBI" id="CHEBI:132368"/>
        <dbReference type="EC" id="2.4.1.17"/>
    </reaction>
</comment>
<keyword evidence="8 11" id="KW-0472">Membrane</keyword>
<name>A0A0K0FY92_STRVS</name>
<dbReference type="FunFam" id="3.40.50.2000:FF:000038">
    <property type="entry name" value="UDP-GlucuronosylTransferase"/>
    <property type="match status" value="1"/>
</dbReference>
<evidence type="ECO:0000256" key="11">
    <source>
        <dbReference type="RuleBase" id="RU362059"/>
    </source>
</evidence>
<evidence type="ECO:0000313" key="12">
    <source>
        <dbReference type="Proteomes" id="UP000035680"/>
    </source>
</evidence>
<dbReference type="PANTHER" id="PTHR48043:SF23">
    <property type="entry name" value="UDP-GLUCURONOSYLTRANSFERASE"/>
    <property type="match status" value="1"/>
</dbReference>
<sequence>MNIFGFLLLFSSFLNILSYKILLYNPKFSYSHVNFVSKISDILVEAGHDVTVIVTEMDLNVKHPGTRKGKIYLASSHPRTIELMTNNILFVDMWNTTNDFSRQIEMMNRFMEAANIQAKHSFHDKDLENFVISQNFDIAFSELLHSHMFGLFKIWGIKVHVSGCATALFDGMYGPFGLPFPSSYVPNLMNPYTDRMNYKERFNNVIANLMNKLYIILKGKEMVLQDLFDQKCGKGICDIRELVGDSAFVLINTNPLFNLPGAKTPKMIEVGGIAISEPTPLDDFWDKVLSYRQKTVLLSFGSIAKSSFMPVNLKESILKTVKDLSNITFIWKYENPEDGIGDGIDNLVLSKWVPQSDLLNDGRISLFITHGGLNSLTELAYLGVPALAIPMFSDQFANSKLLERARIGESMSKDEIKYPNMLISKITSIINNDQYKNNSKRLSKMLKNYPFNAKQQLNKYFEFAAEFKKLPMLDLGSRSMTTIEYYNFDVLVPIIIVITLLLFSVFYGIRQIFKITRRSFLKIKND</sequence>
<evidence type="ECO:0000256" key="2">
    <source>
        <dbReference type="ARBA" id="ARBA00009995"/>
    </source>
</evidence>
<evidence type="ECO:0000256" key="7">
    <source>
        <dbReference type="ARBA" id="ARBA00022989"/>
    </source>
</evidence>
<dbReference type="GO" id="GO:0016020">
    <property type="term" value="C:membrane"/>
    <property type="evidence" value="ECO:0007669"/>
    <property type="project" value="UniProtKB-SubCell"/>
</dbReference>
<evidence type="ECO:0000256" key="10">
    <source>
        <dbReference type="RuleBase" id="RU003718"/>
    </source>
</evidence>
<protein>
    <recommendedName>
        <fullName evidence="11">UDP-glucuronosyltransferase</fullName>
        <ecNumber evidence="11">2.4.1.17</ecNumber>
    </recommendedName>
</protein>
<dbReference type="GO" id="GO:0015020">
    <property type="term" value="F:glucuronosyltransferase activity"/>
    <property type="evidence" value="ECO:0007669"/>
    <property type="project" value="UniProtKB-EC"/>
</dbReference>
<dbReference type="EC" id="2.4.1.17" evidence="11"/>
<keyword evidence="7 11" id="KW-1133">Transmembrane helix</keyword>
<evidence type="ECO:0000256" key="4">
    <source>
        <dbReference type="ARBA" id="ARBA00022679"/>
    </source>
</evidence>
<dbReference type="PANTHER" id="PTHR48043">
    <property type="entry name" value="EG:EG0003.4 PROTEIN-RELATED"/>
    <property type="match status" value="1"/>
</dbReference>
<reference evidence="12" key="1">
    <citation type="submission" date="2014-07" db="EMBL/GenBank/DDBJ databases">
        <authorList>
            <person name="Martin A.A"/>
            <person name="De Silva N."/>
        </authorList>
    </citation>
    <scope>NUCLEOTIDE SEQUENCE</scope>
</reference>
<feature type="chain" id="PRO_5005120816" description="UDP-glucuronosyltransferase" evidence="11">
    <location>
        <begin position="19"/>
        <end position="526"/>
    </location>
</feature>
<evidence type="ECO:0000256" key="6">
    <source>
        <dbReference type="ARBA" id="ARBA00022729"/>
    </source>
</evidence>
<dbReference type="InterPro" id="IPR050271">
    <property type="entry name" value="UDP-glycosyltransferase"/>
</dbReference>
<dbReference type="WBParaSite" id="SVE_1741800.1">
    <property type="protein sequence ID" value="SVE_1741800.1"/>
    <property type="gene ID" value="SVE_1741800"/>
</dbReference>
<evidence type="ECO:0000313" key="13">
    <source>
        <dbReference type="WBParaSite" id="SVE_1741800.1"/>
    </source>
</evidence>
<dbReference type="STRING" id="75913.A0A0K0FY92"/>